<feature type="domain" description="4Fe-4S" evidence="5">
    <location>
        <begin position="5"/>
        <end position="67"/>
    </location>
</feature>
<evidence type="ECO:0000259" key="5">
    <source>
        <dbReference type="PROSITE" id="PS51656"/>
    </source>
</evidence>
<keyword evidence="1" id="KW-0004">4Fe-4S</keyword>
<protein>
    <recommendedName>
        <fullName evidence="5">4Fe-4S domain-containing protein</fullName>
    </recommendedName>
</protein>
<dbReference type="InterPro" id="IPR007202">
    <property type="entry name" value="4Fe-4S_dom"/>
</dbReference>
<proteinExistence type="predicted"/>
<keyword evidence="3" id="KW-0408">Iron</keyword>
<dbReference type="GO" id="GO:0046872">
    <property type="term" value="F:metal ion binding"/>
    <property type="evidence" value="ECO:0007669"/>
    <property type="project" value="UniProtKB-KW"/>
</dbReference>
<organism evidence="6">
    <name type="scientific">marine sediment metagenome</name>
    <dbReference type="NCBI Taxonomy" id="412755"/>
    <lineage>
        <taxon>unclassified sequences</taxon>
        <taxon>metagenomes</taxon>
        <taxon>ecological metagenomes</taxon>
    </lineage>
</organism>
<evidence type="ECO:0000256" key="2">
    <source>
        <dbReference type="ARBA" id="ARBA00022723"/>
    </source>
</evidence>
<reference evidence="6" key="1">
    <citation type="journal article" date="2014" name="Front. Microbiol.">
        <title>High frequency of phylogenetically diverse reductive dehalogenase-homologous genes in deep subseafloor sedimentary metagenomes.</title>
        <authorList>
            <person name="Kawai M."/>
            <person name="Futagami T."/>
            <person name="Toyoda A."/>
            <person name="Takaki Y."/>
            <person name="Nishi S."/>
            <person name="Hori S."/>
            <person name="Arai W."/>
            <person name="Tsubouchi T."/>
            <person name="Morono Y."/>
            <person name="Uchiyama I."/>
            <person name="Ito T."/>
            <person name="Fujiyama A."/>
            <person name="Inagaki F."/>
            <person name="Takami H."/>
        </authorList>
    </citation>
    <scope>NUCLEOTIDE SEQUENCE</scope>
    <source>
        <strain evidence="6">Expedition CK06-06</strain>
    </source>
</reference>
<keyword evidence="4" id="KW-0411">Iron-sulfur</keyword>
<dbReference type="GO" id="GO:0051539">
    <property type="term" value="F:4 iron, 4 sulfur cluster binding"/>
    <property type="evidence" value="ECO:0007669"/>
    <property type="project" value="UniProtKB-KW"/>
</dbReference>
<dbReference type="AlphaFoldDB" id="X1LFV1"/>
<dbReference type="EMBL" id="BARV01006937">
    <property type="protein sequence ID" value="GAI17953.1"/>
    <property type="molecule type" value="Genomic_DNA"/>
</dbReference>
<keyword evidence="2" id="KW-0479">Metal-binding</keyword>
<dbReference type="PROSITE" id="PS51656">
    <property type="entry name" value="4FE4S"/>
    <property type="match status" value="1"/>
</dbReference>
<evidence type="ECO:0000256" key="4">
    <source>
        <dbReference type="ARBA" id="ARBA00023014"/>
    </source>
</evidence>
<sequence>MAVANKKKIIKNIYEALPKLNCGLCGYGNCGQFARAVAEGKASPFSCRQNPWAGYKISESIGAKAPEIGYRYTFYQPILAQRSEPLSSASLKEKVSGLSRRVDNILARIEKLGE</sequence>
<dbReference type="Gene3D" id="1.10.15.40">
    <property type="entry name" value="Electron transport complex subunit B, putative Fe-S cluster"/>
    <property type="match status" value="1"/>
</dbReference>
<accession>X1LFV1</accession>
<name>X1LFV1_9ZZZZ</name>
<evidence type="ECO:0000256" key="1">
    <source>
        <dbReference type="ARBA" id="ARBA00022485"/>
    </source>
</evidence>
<evidence type="ECO:0000313" key="6">
    <source>
        <dbReference type="EMBL" id="GAI17953.1"/>
    </source>
</evidence>
<comment type="caution">
    <text evidence="6">The sequence shown here is derived from an EMBL/GenBank/DDBJ whole genome shotgun (WGS) entry which is preliminary data.</text>
</comment>
<evidence type="ECO:0000256" key="3">
    <source>
        <dbReference type="ARBA" id="ARBA00023004"/>
    </source>
</evidence>
<gene>
    <name evidence="6" type="ORF">S06H3_14195</name>
</gene>
<dbReference type="Pfam" id="PF04060">
    <property type="entry name" value="FeS"/>
    <property type="match status" value="1"/>
</dbReference>